<organism evidence="2 3">
    <name type="scientific">Olea europaea subsp. europaea</name>
    <dbReference type="NCBI Taxonomy" id="158383"/>
    <lineage>
        <taxon>Eukaryota</taxon>
        <taxon>Viridiplantae</taxon>
        <taxon>Streptophyta</taxon>
        <taxon>Embryophyta</taxon>
        <taxon>Tracheophyta</taxon>
        <taxon>Spermatophyta</taxon>
        <taxon>Magnoliopsida</taxon>
        <taxon>eudicotyledons</taxon>
        <taxon>Gunneridae</taxon>
        <taxon>Pentapetalae</taxon>
        <taxon>asterids</taxon>
        <taxon>lamiids</taxon>
        <taxon>Lamiales</taxon>
        <taxon>Oleaceae</taxon>
        <taxon>Oleeae</taxon>
        <taxon>Olea</taxon>
    </lineage>
</organism>
<feature type="compositionally biased region" description="Low complexity" evidence="1">
    <location>
        <begin position="114"/>
        <end position="131"/>
    </location>
</feature>
<gene>
    <name evidence="2" type="ORF">OLEA9_A037846</name>
</gene>
<sequence length="131" mass="14842">MSSGHDINLHQVLILLDFLPVMMDLDTIFNHRASSPETNRVFASFMESVDTMDQNYSSNISSRAQSKPQFLQSIKHEIIDQQLQRHDSNDFSSVSHMIYQSQSQQGYNSEATTSAMDDSYSRSSSLINSDV</sequence>
<evidence type="ECO:0000256" key="1">
    <source>
        <dbReference type="SAM" id="MobiDB-lite"/>
    </source>
</evidence>
<dbReference type="OrthoDB" id="2019494at2759"/>
<proteinExistence type="predicted"/>
<evidence type="ECO:0000313" key="3">
    <source>
        <dbReference type="Proteomes" id="UP000594638"/>
    </source>
</evidence>
<feature type="region of interest" description="Disordered" evidence="1">
    <location>
        <begin position="102"/>
        <end position="131"/>
    </location>
</feature>
<name>A0A8S0UXH4_OLEEU</name>
<dbReference type="Gramene" id="OE9A037846T1">
    <property type="protein sequence ID" value="OE9A037846C1"/>
    <property type="gene ID" value="OE9A037846"/>
</dbReference>
<dbReference type="AlphaFoldDB" id="A0A8S0UXH4"/>
<feature type="compositionally biased region" description="Polar residues" evidence="1">
    <location>
        <begin position="102"/>
        <end position="113"/>
    </location>
</feature>
<dbReference type="Proteomes" id="UP000594638">
    <property type="component" value="Unassembled WGS sequence"/>
</dbReference>
<accession>A0A8S0UXH4</accession>
<protein>
    <submittedName>
        <fullName evidence="2">Uncharacterized protein</fullName>
    </submittedName>
</protein>
<keyword evidence="3" id="KW-1185">Reference proteome</keyword>
<dbReference type="EMBL" id="CACTIH010009078">
    <property type="protein sequence ID" value="CAA3022871.1"/>
    <property type="molecule type" value="Genomic_DNA"/>
</dbReference>
<dbReference type="Gramene" id="OE9A037846T2">
    <property type="protein sequence ID" value="OE9A037846C2"/>
    <property type="gene ID" value="OE9A037846"/>
</dbReference>
<reference evidence="2 3" key="1">
    <citation type="submission" date="2019-12" db="EMBL/GenBank/DDBJ databases">
        <authorList>
            <person name="Alioto T."/>
            <person name="Alioto T."/>
            <person name="Gomez Garrido J."/>
        </authorList>
    </citation>
    <scope>NUCLEOTIDE SEQUENCE [LARGE SCALE GENOMIC DNA]</scope>
</reference>
<comment type="caution">
    <text evidence="2">The sequence shown here is derived from an EMBL/GenBank/DDBJ whole genome shotgun (WGS) entry which is preliminary data.</text>
</comment>
<evidence type="ECO:0000313" key="2">
    <source>
        <dbReference type="EMBL" id="CAA3022871.1"/>
    </source>
</evidence>